<dbReference type="PROSITE" id="PS50105">
    <property type="entry name" value="SAM_DOMAIN"/>
    <property type="match status" value="1"/>
</dbReference>
<organism evidence="3 4">
    <name type="scientific">Anabarilius grahami</name>
    <name type="common">Kanglang fish</name>
    <name type="synonym">Barilius grahami</name>
    <dbReference type="NCBI Taxonomy" id="495550"/>
    <lineage>
        <taxon>Eukaryota</taxon>
        <taxon>Metazoa</taxon>
        <taxon>Chordata</taxon>
        <taxon>Craniata</taxon>
        <taxon>Vertebrata</taxon>
        <taxon>Euteleostomi</taxon>
        <taxon>Actinopterygii</taxon>
        <taxon>Neopterygii</taxon>
        <taxon>Teleostei</taxon>
        <taxon>Ostariophysi</taxon>
        <taxon>Cypriniformes</taxon>
        <taxon>Xenocyprididae</taxon>
        <taxon>Xenocypridinae</taxon>
        <taxon>Xenocypridinae incertae sedis</taxon>
        <taxon>Anabarilius</taxon>
    </lineage>
</organism>
<evidence type="ECO:0000313" key="3">
    <source>
        <dbReference type="EMBL" id="ROI60066.1"/>
    </source>
</evidence>
<name>A0A3N0XKT0_ANAGA</name>
<evidence type="ECO:0000313" key="4">
    <source>
        <dbReference type="Proteomes" id="UP000281406"/>
    </source>
</evidence>
<feature type="region of interest" description="Disordered" evidence="1">
    <location>
        <begin position="109"/>
        <end position="128"/>
    </location>
</feature>
<accession>A0A3N0XKT0</accession>
<comment type="caution">
    <text evidence="3">The sequence shown here is derived from an EMBL/GenBank/DDBJ whole genome shotgun (WGS) entry which is preliminary data.</text>
</comment>
<sequence>MEKAEGSDDPEHIKLAECTQHSRTEDMETQLHKIEDWTKEDVRQWLIDVVKIPQKYADILYNEDVSGASLLSFDKKDLIDLGWKHGPAVQIIKKVSELKMFRSSAIPDDTDALAGTSTTEQFQQDKASVEKPTSTSAELEIHPHLSIQENSDGKSVEHTLSWASEDIPKSGGQELLHDTLNIQEEEALILKDLIDFKYKKGDGARSAQSKTLLPCSTNAKNVRMETKEHLGQSNTSENLLDMSKNIVKCVCKPRPFDEISTTFEYIQNELLPPETGPSNLVDPVHEYKLMGNTENASEKDILKKFTDEVFRFAAACMNSRTNGTIHFGVGDKPQYEHGQIIGLELTSPDKYVDEFDKRLKEHFEENTNIAKTCIRPPKFFQVKCPDNINVDKWVIEVDVVPNYSETLEKLFYTVTVKEEGKKCKTECLFIRSGANTINILADKNPRSVQEKMKKVTDDVKTWALSRKSAEEKDSPSIGQSSQGQRLKQLITHGRDILENSLQFIVITNKCHVNQLEHLSFLKDLKLFVVLDFDPESQKNGTCSYYRKDRMANIHYPRLYNTTDNTISTVISKLNLFKQTSWVFCNGQVNETEADMPFSDGEWLKKRATEVSEMISFICKPDIISKDKLVVVFLLHSAVNDMSSPITETFCAIYQKLEGDDNMLCICKDLTVFEQWKHVVQTRCKIDITSKCIYELSLNEINCTIQKTREPQTSSANRYLPSIGSSSVRLTKKDEAQMTVLEILAENECENTEIETMDSFKQFKNKTEEDFYRGGQVKWWNFYLSERPGSIPFIKRDKYEELHNLITPTEGYSSPCVTINLFHHPGCGGTTLAMHVLWNLRRKFRCAILKNNSAQSSEIAVQVIQLLTYGKEEPSTYTPVLLLVDNWDDVEDLQRCILCAAHGKKKQESLMVIILNCERSQFPCESSRKSRIDSVFITNKLSTKEQGFFQMKLKELKGNHEKPETFYAFMIMTNDFSEKYIENLVCNTLKDLDVSTKEGQLISFLALLNTYVHGSCMSLSLCEELVGIKNLWRQETLEEKMNPYSTLLISFNVEECGTYQAVRFLHQMIAKNCLKVLRSKHNLKLSEITTNLLHCNQLYKSGMGKDILIQSILSMLITRQRKELGDDKDTLFSPLIEEMPLAESKEVLALATKRFDKNATVPQALARHFYLKEKDFTSALQWAQDARQKESNSYIADTLGQVYKGHLKLMYETGKENELTAEELEKCLQLAVKATMAFKDSQDLAKKDDHMDFLDQPTRKRQRTYNTSGYVGEIDVAMIIFDILETIFRKHDGYQWETLLHFLKNSTSLHSFRKTDQRTADFIPKLTNHEKYLFSLKPRMKEIFEFFENYFTYLKPRSIERETAEDRNKRKVSELFKKYVKLFCQSGEEKEMERASQPNLSLRQKLEDYRCYLEEKRANTFAGLLQCLTEKNGSQMELILKKWQFISENSKNYINEVNFILANIVLFCVKPKSPILKKFSELLHLLNIVLQEKGTYSDCTEAYYLAMLLLWPGKESNVDNTTLSNICTYVSSTKKSFHRRFSHLFPAKSAIAHFYLGKAKELKRVIHKAKLDQVVDKEKHPNIHQLWQSGAIWREPEVHNLLQRVKGKTENGIIYVHYGGNLRIPVRPVYLGGLRSGCSMEEVSFFLGFTMEGPVAYDIKYTTDL</sequence>
<dbReference type="PANTHER" id="PTHR16155:SF18">
    <property type="entry name" value="STERILE ALPHA MOTIF DOMAIN-CONTAINING PROTEIN 9-LIKE"/>
    <property type="match status" value="1"/>
</dbReference>
<gene>
    <name evidence="3" type="ORF">DPX16_0935</name>
</gene>
<dbReference type="Gene3D" id="1.10.150.50">
    <property type="entry name" value="Transcription Factor, Ets-1"/>
    <property type="match status" value="1"/>
</dbReference>
<dbReference type="InterPro" id="IPR001660">
    <property type="entry name" value="SAM"/>
</dbReference>
<dbReference type="InterPro" id="IPR013761">
    <property type="entry name" value="SAM/pointed_sf"/>
</dbReference>
<feature type="region of interest" description="Disordered" evidence="1">
    <location>
        <begin position="466"/>
        <end position="485"/>
    </location>
</feature>
<feature type="domain" description="SAM" evidence="2">
    <location>
        <begin position="37"/>
        <end position="82"/>
    </location>
</feature>
<dbReference type="PANTHER" id="PTHR16155">
    <property type="entry name" value="DED DOMAIN-CONTAINING PROTEIN"/>
    <property type="match status" value="1"/>
</dbReference>
<evidence type="ECO:0000256" key="1">
    <source>
        <dbReference type="SAM" id="MobiDB-lite"/>
    </source>
</evidence>
<dbReference type="GO" id="GO:0005737">
    <property type="term" value="C:cytoplasm"/>
    <property type="evidence" value="ECO:0007669"/>
    <property type="project" value="TreeGrafter"/>
</dbReference>
<dbReference type="OrthoDB" id="2337140at2759"/>
<feature type="compositionally biased region" description="Polar residues" evidence="1">
    <location>
        <begin position="476"/>
        <end position="485"/>
    </location>
</feature>
<dbReference type="EMBL" id="RJVU01070304">
    <property type="protein sequence ID" value="ROI60066.1"/>
    <property type="molecule type" value="Genomic_DNA"/>
</dbReference>
<reference evidence="3 4" key="1">
    <citation type="submission" date="2018-10" db="EMBL/GenBank/DDBJ databases">
        <title>Genome assembly for a Yunnan-Guizhou Plateau 3E fish, Anabarilius grahami (Regan), and its evolutionary and genetic applications.</title>
        <authorList>
            <person name="Jiang W."/>
        </authorList>
    </citation>
    <scope>NUCLEOTIDE SEQUENCE [LARGE SCALE GENOMIC DNA]</scope>
    <source>
        <strain evidence="3">AG-KIZ</strain>
        <tissue evidence="3">Muscle</tissue>
    </source>
</reference>
<protein>
    <submittedName>
        <fullName evidence="3">Sterile alpha motif domain-containing protein 9</fullName>
    </submittedName>
</protein>
<keyword evidence="4" id="KW-1185">Reference proteome</keyword>
<dbReference type="Proteomes" id="UP000281406">
    <property type="component" value="Unassembled WGS sequence"/>
</dbReference>
<feature type="compositionally biased region" description="Polar residues" evidence="1">
    <location>
        <begin position="115"/>
        <end position="128"/>
    </location>
</feature>
<evidence type="ECO:0000259" key="2">
    <source>
        <dbReference type="PROSITE" id="PS50105"/>
    </source>
</evidence>
<dbReference type="SUPFAM" id="SSF47769">
    <property type="entry name" value="SAM/Pointed domain"/>
    <property type="match status" value="1"/>
</dbReference>
<proteinExistence type="predicted"/>